<dbReference type="EMBL" id="JAYKXN010000003">
    <property type="protein sequence ID" value="KAK7301672.1"/>
    <property type="molecule type" value="Genomic_DNA"/>
</dbReference>
<feature type="region of interest" description="Disordered" evidence="1">
    <location>
        <begin position="1"/>
        <end position="20"/>
    </location>
</feature>
<gene>
    <name evidence="2" type="ORF">RJT34_12543</name>
</gene>
<feature type="compositionally biased region" description="Low complexity" evidence="1">
    <location>
        <begin position="7"/>
        <end position="20"/>
    </location>
</feature>
<accession>A0AAN9JPZ1</accession>
<proteinExistence type="predicted"/>
<comment type="caution">
    <text evidence="2">The sequence shown here is derived from an EMBL/GenBank/DDBJ whole genome shotgun (WGS) entry which is preliminary data.</text>
</comment>
<organism evidence="2 3">
    <name type="scientific">Clitoria ternatea</name>
    <name type="common">Butterfly pea</name>
    <dbReference type="NCBI Taxonomy" id="43366"/>
    <lineage>
        <taxon>Eukaryota</taxon>
        <taxon>Viridiplantae</taxon>
        <taxon>Streptophyta</taxon>
        <taxon>Embryophyta</taxon>
        <taxon>Tracheophyta</taxon>
        <taxon>Spermatophyta</taxon>
        <taxon>Magnoliopsida</taxon>
        <taxon>eudicotyledons</taxon>
        <taxon>Gunneridae</taxon>
        <taxon>Pentapetalae</taxon>
        <taxon>rosids</taxon>
        <taxon>fabids</taxon>
        <taxon>Fabales</taxon>
        <taxon>Fabaceae</taxon>
        <taxon>Papilionoideae</taxon>
        <taxon>50 kb inversion clade</taxon>
        <taxon>NPAAA clade</taxon>
        <taxon>indigoferoid/millettioid clade</taxon>
        <taxon>Phaseoleae</taxon>
        <taxon>Clitoria</taxon>
    </lineage>
</organism>
<dbReference type="Proteomes" id="UP001359559">
    <property type="component" value="Unassembled WGS sequence"/>
</dbReference>
<evidence type="ECO:0000313" key="2">
    <source>
        <dbReference type="EMBL" id="KAK7301672.1"/>
    </source>
</evidence>
<sequence length="260" mass="28553">MIISEHGSPSGTWPSSMSSGKIFPSGPQVWEIFPNEEKASKKRLWEGHSKRNGTVMSEYPSIGEEQLSGKAFPSSLPLQTKKDPTRNESLSARFSSFTLSPSEDSKESTSDPLRPTLSVPLHTVLILPYPHRLHSPLTNTVPPSLTHTVLSSPYSPSLSPHPHSPFFPTPSSSFPLNTVLLFPHRSHSFLNTTPTSSLKYSPYRPSSKPIPSLSLQLTPTAPQTYTAQSFSPHQHRIAPHSLLTNTVPLKSSNIVPIHTI</sequence>
<evidence type="ECO:0000313" key="3">
    <source>
        <dbReference type="Proteomes" id="UP001359559"/>
    </source>
</evidence>
<reference evidence="2 3" key="1">
    <citation type="submission" date="2024-01" db="EMBL/GenBank/DDBJ databases">
        <title>The genomes of 5 underutilized Papilionoideae crops provide insights into root nodulation and disease resistance.</title>
        <authorList>
            <person name="Yuan L."/>
        </authorList>
    </citation>
    <scope>NUCLEOTIDE SEQUENCE [LARGE SCALE GENOMIC DNA]</scope>
    <source>
        <strain evidence="2">LY-2023</strain>
        <tissue evidence="2">Leaf</tissue>
    </source>
</reference>
<name>A0AAN9JPZ1_CLITE</name>
<evidence type="ECO:0000256" key="1">
    <source>
        <dbReference type="SAM" id="MobiDB-lite"/>
    </source>
</evidence>
<feature type="compositionally biased region" description="Polar residues" evidence="1">
    <location>
        <begin position="87"/>
        <end position="102"/>
    </location>
</feature>
<keyword evidence="3" id="KW-1185">Reference proteome</keyword>
<protein>
    <submittedName>
        <fullName evidence="2">Uncharacterized protein</fullName>
    </submittedName>
</protein>
<feature type="region of interest" description="Disordered" evidence="1">
    <location>
        <begin position="41"/>
        <end position="114"/>
    </location>
</feature>
<dbReference type="AlphaFoldDB" id="A0AAN9JPZ1"/>